<evidence type="ECO:0000313" key="7">
    <source>
        <dbReference type="EMBL" id="WEW56414.1"/>
    </source>
</evidence>
<feature type="compositionally biased region" description="Basic and acidic residues" evidence="5">
    <location>
        <begin position="48"/>
        <end position="70"/>
    </location>
</feature>
<dbReference type="GO" id="GO:0022857">
    <property type="term" value="F:transmembrane transporter activity"/>
    <property type="evidence" value="ECO:0007669"/>
    <property type="project" value="InterPro"/>
</dbReference>
<dbReference type="InterPro" id="IPR036259">
    <property type="entry name" value="MFS_trans_sf"/>
</dbReference>
<dbReference type="GO" id="GO:0016020">
    <property type="term" value="C:membrane"/>
    <property type="evidence" value="ECO:0007669"/>
    <property type="project" value="UniProtKB-SubCell"/>
</dbReference>
<evidence type="ECO:0000313" key="8">
    <source>
        <dbReference type="Proteomes" id="UP001219355"/>
    </source>
</evidence>
<name>A0AAF0IJ30_9EURO</name>
<keyword evidence="4 6" id="KW-0472">Membrane</keyword>
<feature type="transmembrane region" description="Helical" evidence="6">
    <location>
        <begin position="418"/>
        <end position="439"/>
    </location>
</feature>
<feature type="transmembrane region" description="Helical" evidence="6">
    <location>
        <begin position="92"/>
        <end position="111"/>
    </location>
</feature>
<comment type="subcellular location">
    <subcellularLocation>
        <location evidence="1">Membrane</location>
        <topology evidence="1">Multi-pass membrane protein</topology>
    </subcellularLocation>
</comment>
<feature type="transmembrane region" description="Helical" evidence="6">
    <location>
        <begin position="381"/>
        <end position="406"/>
    </location>
</feature>
<feature type="transmembrane region" description="Helical" evidence="6">
    <location>
        <begin position="520"/>
        <end position="543"/>
    </location>
</feature>
<evidence type="ECO:0000256" key="2">
    <source>
        <dbReference type="ARBA" id="ARBA00022692"/>
    </source>
</evidence>
<keyword evidence="3 6" id="KW-1133">Transmembrane helix</keyword>
<dbReference type="InterPro" id="IPR011701">
    <property type="entry name" value="MFS"/>
</dbReference>
<feature type="transmembrane region" description="Helical" evidence="6">
    <location>
        <begin position="288"/>
        <end position="310"/>
    </location>
</feature>
<proteinExistence type="predicted"/>
<organism evidence="7 8">
    <name type="scientific">Emydomyces testavorans</name>
    <dbReference type="NCBI Taxonomy" id="2070801"/>
    <lineage>
        <taxon>Eukaryota</taxon>
        <taxon>Fungi</taxon>
        <taxon>Dikarya</taxon>
        <taxon>Ascomycota</taxon>
        <taxon>Pezizomycotina</taxon>
        <taxon>Eurotiomycetes</taxon>
        <taxon>Eurotiomycetidae</taxon>
        <taxon>Onygenales</taxon>
        <taxon>Nannizziopsiaceae</taxon>
        <taxon>Emydomyces</taxon>
    </lineage>
</organism>
<sequence>MTLESSGTSGHRDSNVVGVLSGTSPGVAHGPDNCAAPSSSRNMDAATTDERTALLSREESDRSDPSIKDDELSEDEAATGPAGLPWWKRPSIFWVLPPLLPFTVAFGGVAVPKINLILNLICRDYLADRAVKDPAFTYLPVIFGEDNPQCRVPEVQALVSRFQLMLNLIAGGLAAFASPRLGMLSDGYGRTKIIALSTIGTLLGEVMTVLVAARPDIFPLNFLLLGATFDGMFGSVTTAIALTQSYAADCIPPERRNVAFGYFHGILFSGIALGPLIAGYFIKLTKNVLIVFYAVIACHLFFLICITFIVPESVSMKNRKNNRHNQKIQLLGAGGIHPTSWRHLNPLGLLRPLSILCPKESPSKASLSSEKIKLRDLRRNLIILSAIDTSIFGVAMGTMGVLIIYAEYMFGWGNFESSMLVSLTSSVRVIVLLALLPAITRLVRGPASGKSHNTGSDMLDIVVIRVSLLFEMLGYIGYCVTRSGSLLMLSGAIAALSAMASPTLQSSLTKHVPADRTGQLLGAIGLLHALARIIAPTVFNLIYSLTVATVPQAVFMCLAGLISAVFVASWFLKPHVYMADPLPESNEADPEDFEDVTDII</sequence>
<dbReference type="Gene3D" id="1.20.1250.20">
    <property type="entry name" value="MFS general substrate transporter like domains"/>
    <property type="match status" value="1"/>
</dbReference>
<feature type="transmembrane region" description="Helical" evidence="6">
    <location>
        <begin position="549"/>
        <end position="572"/>
    </location>
</feature>
<reference evidence="7" key="1">
    <citation type="submission" date="2023-03" db="EMBL/GenBank/DDBJ databases">
        <title>Emydomyces testavorans Genome Sequence.</title>
        <authorList>
            <person name="Hoyer L."/>
        </authorList>
    </citation>
    <scope>NUCLEOTIDE SEQUENCE</scope>
    <source>
        <strain evidence="7">16-2883</strain>
    </source>
</reference>
<dbReference type="PANTHER" id="PTHR23507">
    <property type="entry name" value="ZGC:174356"/>
    <property type="match status" value="1"/>
</dbReference>
<dbReference type="AlphaFoldDB" id="A0AAF0IJ30"/>
<dbReference type="EMBL" id="CP120627">
    <property type="protein sequence ID" value="WEW56414.1"/>
    <property type="molecule type" value="Genomic_DNA"/>
</dbReference>
<feature type="region of interest" description="Disordered" evidence="5">
    <location>
        <begin position="1"/>
        <end position="80"/>
    </location>
</feature>
<evidence type="ECO:0000256" key="6">
    <source>
        <dbReference type="SAM" id="Phobius"/>
    </source>
</evidence>
<feature type="transmembrane region" description="Helical" evidence="6">
    <location>
        <begin position="459"/>
        <end position="478"/>
    </location>
</feature>
<gene>
    <name evidence="7" type="ORF">PRK78_001857</name>
</gene>
<dbReference type="PANTHER" id="PTHR23507:SF40">
    <property type="entry name" value="TETRACYCLINE-EFFLUX TRANSPORTER"/>
    <property type="match status" value="1"/>
</dbReference>
<evidence type="ECO:0000256" key="5">
    <source>
        <dbReference type="SAM" id="MobiDB-lite"/>
    </source>
</evidence>
<evidence type="ECO:0000256" key="1">
    <source>
        <dbReference type="ARBA" id="ARBA00004141"/>
    </source>
</evidence>
<dbReference type="Proteomes" id="UP001219355">
    <property type="component" value="Chromosome 1"/>
</dbReference>
<feature type="transmembrane region" description="Helical" evidence="6">
    <location>
        <begin position="219"/>
        <end position="242"/>
    </location>
</feature>
<dbReference type="Pfam" id="PF07690">
    <property type="entry name" value="MFS_1"/>
    <property type="match status" value="1"/>
</dbReference>
<dbReference type="SUPFAM" id="SSF103473">
    <property type="entry name" value="MFS general substrate transporter"/>
    <property type="match status" value="1"/>
</dbReference>
<accession>A0AAF0IJ30</accession>
<evidence type="ECO:0000256" key="4">
    <source>
        <dbReference type="ARBA" id="ARBA00023136"/>
    </source>
</evidence>
<keyword evidence="2 6" id="KW-0812">Transmembrane</keyword>
<evidence type="ECO:0000256" key="3">
    <source>
        <dbReference type="ARBA" id="ARBA00022989"/>
    </source>
</evidence>
<feature type="transmembrane region" description="Helical" evidence="6">
    <location>
        <begin position="193"/>
        <end position="213"/>
    </location>
</feature>
<evidence type="ECO:0008006" key="9">
    <source>
        <dbReference type="Google" id="ProtNLM"/>
    </source>
</evidence>
<keyword evidence="8" id="KW-1185">Reference proteome</keyword>
<protein>
    <recommendedName>
        <fullName evidence="9">Tetracycline-efflux transporter</fullName>
    </recommendedName>
</protein>
<feature type="transmembrane region" description="Helical" evidence="6">
    <location>
        <begin position="262"/>
        <end position="282"/>
    </location>
</feature>